<dbReference type="EMBL" id="JBHLVO010000005">
    <property type="protein sequence ID" value="MFC0271558.1"/>
    <property type="molecule type" value="Genomic_DNA"/>
</dbReference>
<reference evidence="1 2" key="1">
    <citation type="submission" date="2024-09" db="EMBL/GenBank/DDBJ databases">
        <authorList>
            <person name="Sun Q."/>
            <person name="Mori K."/>
        </authorList>
    </citation>
    <scope>NUCLEOTIDE SEQUENCE [LARGE SCALE GENOMIC DNA]</scope>
    <source>
        <strain evidence="1 2">CCM 7228</strain>
    </source>
</reference>
<dbReference type="Proteomes" id="UP001589854">
    <property type="component" value="Unassembled WGS sequence"/>
</dbReference>
<sequence>MRDVLFLPLHSTHELVVATDCTGGVGLKEQDCVKVDYKTLSYFSARVALMECLSVGAEAKAVILQNFISDDVWEELCEGINKACSQLKLDPLEITGSTETNFSMSQSSLGLSVLGWIEKGKRRINVTPKGANLAIIGKPLVGEEVIRHSEHVISLQLFHKLINNPSIYEMIPVGSKGVRYEAQKLLHALDLTHLNLISELDLEKSSGPSTCVLISYDGSKEQSLRNLVGSQFYEIHISDLTG</sequence>
<proteinExistence type="predicted"/>
<protein>
    <submittedName>
        <fullName evidence="1">ATPase</fullName>
    </submittedName>
</protein>
<organism evidence="1 2">
    <name type="scientific">Metabacillus herbersteinensis</name>
    <dbReference type="NCBI Taxonomy" id="283816"/>
    <lineage>
        <taxon>Bacteria</taxon>
        <taxon>Bacillati</taxon>
        <taxon>Bacillota</taxon>
        <taxon>Bacilli</taxon>
        <taxon>Bacillales</taxon>
        <taxon>Bacillaceae</taxon>
        <taxon>Metabacillus</taxon>
    </lineage>
</organism>
<comment type="caution">
    <text evidence="1">The sequence shown here is derived from an EMBL/GenBank/DDBJ whole genome shotgun (WGS) entry which is preliminary data.</text>
</comment>
<gene>
    <name evidence="1" type="ORF">ACFFIX_08830</name>
</gene>
<evidence type="ECO:0000313" key="2">
    <source>
        <dbReference type="Proteomes" id="UP001589854"/>
    </source>
</evidence>
<dbReference type="RefSeq" id="WP_378932690.1">
    <property type="nucleotide sequence ID" value="NZ_JBHLVO010000005.1"/>
</dbReference>
<accession>A0ABV6GDM5</accession>
<keyword evidence="2" id="KW-1185">Reference proteome</keyword>
<evidence type="ECO:0000313" key="1">
    <source>
        <dbReference type="EMBL" id="MFC0271558.1"/>
    </source>
</evidence>
<name>A0ABV6GDM5_9BACI</name>